<keyword evidence="1" id="KW-0813">Transport</keyword>
<dbReference type="PANTHER" id="PTHR42781">
    <property type="entry name" value="SPERMIDINE/PUTRESCINE IMPORT ATP-BINDING PROTEIN POTA"/>
    <property type="match status" value="1"/>
</dbReference>
<evidence type="ECO:0000259" key="4">
    <source>
        <dbReference type="PROSITE" id="PS50893"/>
    </source>
</evidence>
<organism evidence="5 6">
    <name type="scientific">Ktedonobacter robiniae</name>
    <dbReference type="NCBI Taxonomy" id="2778365"/>
    <lineage>
        <taxon>Bacteria</taxon>
        <taxon>Bacillati</taxon>
        <taxon>Chloroflexota</taxon>
        <taxon>Ktedonobacteria</taxon>
        <taxon>Ktedonobacterales</taxon>
        <taxon>Ktedonobacteraceae</taxon>
        <taxon>Ktedonobacter</taxon>
    </lineage>
</organism>
<dbReference type="Proteomes" id="UP000654345">
    <property type="component" value="Unassembled WGS sequence"/>
</dbReference>
<comment type="caution">
    <text evidence="5">The sequence shown here is derived from an EMBL/GenBank/DDBJ whole genome shotgun (WGS) entry which is preliminary data.</text>
</comment>
<dbReference type="Gene3D" id="2.40.50.100">
    <property type="match status" value="1"/>
</dbReference>
<accession>A0ABQ3V0T2</accession>
<dbReference type="InterPro" id="IPR008995">
    <property type="entry name" value="Mo/tungstate-bd_C_term_dom"/>
</dbReference>
<gene>
    <name evidence="5" type="ORF">KSB_70430</name>
</gene>
<protein>
    <submittedName>
        <fullName evidence="5">ABC transporter ATP-binding protein</fullName>
    </submittedName>
</protein>
<proteinExistence type="predicted"/>
<dbReference type="SUPFAM" id="SSF50331">
    <property type="entry name" value="MOP-like"/>
    <property type="match status" value="1"/>
</dbReference>
<dbReference type="Gene3D" id="3.40.50.300">
    <property type="entry name" value="P-loop containing nucleotide triphosphate hydrolases"/>
    <property type="match status" value="1"/>
</dbReference>
<dbReference type="PROSITE" id="PS50893">
    <property type="entry name" value="ABC_TRANSPORTER_2"/>
    <property type="match status" value="1"/>
</dbReference>
<dbReference type="PANTHER" id="PTHR42781:SF4">
    <property type="entry name" value="SPERMIDINE_PUTRESCINE IMPORT ATP-BINDING PROTEIN POTA"/>
    <property type="match status" value="1"/>
</dbReference>
<sequence>MYLKIKQLSKSYGSRPVVSNVDMTMEEGEILSLLGPSGCGKTTILRMLAGLITPTSGSIEVGGRVFYDGSRELPVEERDLGMVFQDYALWPHMTVFNNIAFGLQLRRKPRAYIKKRVEELLELVNLPGMGTRYPYQLSGGQQQRVSVARALATAPRLLLLDEPLSSLDTSLRETMGAELVQLFKQLKITAINVTHDQNEAMSMSDRIVVLRDGQIQQVGTPTDLYLQPTNKFVASFMGPVNTLQGQLMQQAESTLHVQLDKHYFDNLTMLGSPHQASHTLHVDQQVHLICRPANTLLHPEVPHGEHPNIFAGTVTYSSFVGGRWRTLVEVGNGEKQHIQAFAASQYQPQANVWVELPPEHCLVVP</sequence>
<evidence type="ECO:0000313" key="5">
    <source>
        <dbReference type="EMBL" id="GHO58568.1"/>
    </source>
</evidence>
<dbReference type="InterPro" id="IPR027417">
    <property type="entry name" value="P-loop_NTPase"/>
</dbReference>
<evidence type="ECO:0000313" key="6">
    <source>
        <dbReference type="Proteomes" id="UP000654345"/>
    </source>
</evidence>
<dbReference type="SMART" id="SM00382">
    <property type="entry name" value="AAA"/>
    <property type="match status" value="1"/>
</dbReference>
<dbReference type="PROSITE" id="PS00211">
    <property type="entry name" value="ABC_TRANSPORTER_1"/>
    <property type="match status" value="1"/>
</dbReference>
<dbReference type="InterPro" id="IPR050093">
    <property type="entry name" value="ABC_SmlMolc_Importer"/>
</dbReference>
<keyword evidence="2" id="KW-0547">Nucleotide-binding</keyword>
<dbReference type="EMBL" id="BNJG01000003">
    <property type="protein sequence ID" value="GHO58568.1"/>
    <property type="molecule type" value="Genomic_DNA"/>
</dbReference>
<feature type="domain" description="ABC transporter" evidence="4">
    <location>
        <begin position="3"/>
        <end position="237"/>
    </location>
</feature>
<dbReference type="Pfam" id="PF00005">
    <property type="entry name" value="ABC_tran"/>
    <property type="match status" value="1"/>
</dbReference>
<dbReference type="SUPFAM" id="SSF52540">
    <property type="entry name" value="P-loop containing nucleoside triphosphate hydrolases"/>
    <property type="match status" value="1"/>
</dbReference>
<reference evidence="5 6" key="1">
    <citation type="journal article" date="2021" name="Int. J. Syst. Evol. Microbiol.">
        <title>Reticulibacter mediterranei gen. nov., sp. nov., within the new family Reticulibacteraceae fam. nov., and Ktedonospora formicarum gen. nov., sp. nov., Ktedonobacter robiniae sp. nov., Dictyobacter formicarum sp. nov. and Dictyobacter arantiisoli sp. nov., belonging to the class Ktedonobacteria.</title>
        <authorList>
            <person name="Yabe S."/>
            <person name="Zheng Y."/>
            <person name="Wang C.M."/>
            <person name="Sakai Y."/>
            <person name="Abe K."/>
            <person name="Yokota A."/>
            <person name="Donadio S."/>
            <person name="Cavaletti L."/>
            <person name="Monciardini P."/>
        </authorList>
    </citation>
    <scope>NUCLEOTIDE SEQUENCE [LARGE SCALE GENOMIC DNA]</scope>
    <source>
        <strain evidence="5 6">SOSP1-30</strain>
    </source>
</reference>
<keyword evidence="6" id="KW-1185">Reference proteome</keyword>
<evidence type="ECO:0000256" key="2">
    <source>
        <dbReference type="ARBA" id="ARBA00022741"/>
    </source>
</evidence>
<evidence type="ECO:0000256" key="1">
    <source>
        <dbReference type="ARBA" id="ARBA00022448"/>
    </source>
</evidence>
<dbReference type="GO" id="GO:0005524">
    <property type="term" value="F:ATP binding"/>
    <property type="evidence" value="ECO:0007669"/>
    <property type="project" value="UniProtKB-KW"/>
</dbReference>
<keyword evidence="3 5" id="KW-0067">ATP-binding</keyword>
<dbReference type="InterPro" id="IPR003593">
    <property type="entry name" value="AAA+_ATPase"/>
</dbReference>
<dbReference type="InterPro" id="IPR003439">
    <property type="entry name" value="ABC_transporter-like_ATP-bd"/>
</dbReference>
<evidence type="ECO:0000256" key="3">
    <source>
        <dbReference type="ARBA" id="ARBA00022840"/>
    </source>
</evidence>
<dbReference type="InterPro" id="IPR013611">
    <property type="entry name" value="Transp-assoc_OB_typ2"/>
</dbReference>
<dbReference type="RefSeq" id="WP_201374838.1">
    <property type="nucleotide sequence ID" value="NZ_BNJG01000003.1"/>
</dbReference>
<dbReference type="Pfam" id="PF08402">
    <property type="entry name" value="TOBE_2"/>
    <property type="match status" value="1"/>
</dbReference>
<dbReference type="InterPro" id="IPR017871">
    <property type="entry name" value="ABC_transporter-like_CS"/>
</dbReference>
<name>A0ABQ3V0T2_9CHLR</name>